<protein>
    <submittedName>
        <fullName evidence="3">Uncharacterized protein B24N4.050</fullName>
    </submittedName>
</protein>
<dbReference type="HOGENOM" id="CLU_2121727_0_0_1"/>
<feature type="region of interest" description="Disordered" evidence="1">
    <location>
        <begin position="1"/>
        <end position="21"/>
    </location>
</feature>
<evidence type="ECO:0000256" key="1">
    <source>
        <dbReference type="SAM" id="MobiDB-lite"/>
    </source>
</evidence>
<feature type="transmembrane region" description="Helical" evidence="2">
    <location>
        <begin position="25"/>
        <end position="48"/>
    </location>
</feature>
<keyword evidence="2" id="KW-0812">Transmembrane</keyword>
<name>Q6MWR1_NEUCS</name>
<gene>
    <name evidence="3" type="primary">B24N4.050</name>
</gene>
<evidence type="ECO:0000313" key="3">
    <source>
        <dbReference type="EMBL" id="CAE75696.1"/>
    </source>
</evidence>
<dbReference type="AlphaFoldDB" id="Q6MWR1"/>
<keyword evidence="2" id="KW-1133">Transmembrane helix</keyword>
<evidence type="ECO:0000256" key="2">
    <source>
        <dbReference type="SAM" id="Phobius"/>
    </source>
</evidence>
<feature type="compositionally biased region" description="Basic and acidic residues" evidence="1">
    <location>
        <begin position="7"/>
        <end position="21"/>
    </location>
</feature>
<accession>Q6MWR1</accession>
<reference evidence="3" key="1">
    <citation type="submission" date="2003-11" db="EMBL/GenBank/DDBJ databases">
        <authorList>
            <person name="Schulte U."/>
            <person name="Aign V."/>
            <person name="Hoheisel J."/>
            <person name="Brandt P."/>
            <person name="Fartmann B."/>
            <person name="Holland R."/>
            <person name="Nyakatura G."/>
            <person name="Mewes H.W."/>
            <person name="Mannhaupt G."/>
        </authorList>
    </citation>
    <scope>NUCLEOTIDE SEQUENCE</scope>
</reference>
<organism evidence="3">
    <name type="scientific">Neurospora crassa</name>
    <dbReference type="NCBI Taxonomy" id="5141"/>
    <lineage>
        <taxon>Eukaryota</taxon>
        <taxon>Fungi</taxon>
        <taxon>Dikarya</taxon>
        <taxon>Ascomycota</taxon>
        <taxon>Pezizomycotina</taxon>
        <taxon>Sordariomycetes</taxon>
        <taxon>Sordariomycetidae</taxon>
        <taxon>Sordariales</taxon>
        <taxon>Sordariaceae</taxon>
        <taxon>Neurospora</taxon>
    </lineage>
</organism>
<sequence length="114" mass="12627">MGDDDDKGGRDDGSSGERCGRKQEVAGGVMLILKLILILPPLVAAYHIQLTDYGWIRLPACPLFQWSYGSECNEPGKMKGHILILERWMKGTEEEMEGNIVDTVGISIMTGSWE</sequence>
<keyword evidence="2" id="KW-0472">Membrane</keyword>
<proteinExistence type="predicted"/>
<reference evidence="3" key="2">
    <citation type="submission" date="2003-11" db="EMBL/GenBank/DDBJ databases">
        <authorList>
            <person name="German Neurospora genome project"/>
        </authorList>
    </citation>
    <scope>NUCLEOTIDE SEQUENCE</scope>
</reference>
<dbReference type="EMBL" id="BX842595">
    <property type="protein sequence ID" value="CAE75696.1"/>
    <property type="molecule type" value="Genomic_DNA"/>
</dbReference>